<reference evidence="2 3" key="1">
    <citation type="journal article" date="2020" name="Front. Microbiol.">
        <title>Toward Biorecycling: Isolation of a Soil Bacterium That Grows on a Polyurethane Oligomer and Monomer.</title>
        <authorList>
            <person name="Espinosa M.J.C."/>
            <person name="Blanco A.C."/>
            <person name="Schmidgall T."/>
            <person name="Atanasoff-Kardjalieff A.K."/>
            <person name="Kappelmeyer U."/>
            <person name="Tischler D."/>
            <person name="Pieper D.H."/>
            <person name="Heipieper H.J."/>
            <person name="Eberlein C."/>
        </authorList>
    </citation>
    <scope>NUCLEOTIDE SEQUENCE [LARGE SCALE GENOMIC DNA]</scope>
    <source>
        <strain evidence="2 3">TDA1</strain>
    </source>
</reference>
<dbReference type="InterPro" id="IPR058955">
    <property type="entry name" value="GAPS4b_N"/>
</dbReference>
<dbReference type="Proteomes" id="UP001214301">
    <property type="component" value="Chromosome"/>
</dbReference>
<evidence type="ECO:0000313" key="3">
    <source>
        <dbReference type="Proteomes" id="UP001214301"/>
    </source>
</evidence>
<protein>
    <recommendedName>
        <fullName evidence="1">GAPS4b N-terminal domain-containing protein</fullName>
    </recommendedName>
</protein>
<gene>
    <name evidence="2" type="ORF">PMC74_21255</name>
</gene>
<feature type="domain" description="GAPS4b N-terminal" evidence="1">
    <location>
        <begin position="14"/>
        <end position="76"/>
    </location>
</feature>
<dbReference type="Pfam" id="PF26110">
    <property type="entry name" value="GAPS4b_N"/>
    <property type="match status" value="1"/>
</dbReference>
<dbReference type="RefSeq" id="WP_156310229.1">
    <property type="nucleotide sequence ID" value="NZ_CP116669.1"/>
</dbReference>
<proteinExistence type="predicted"/>
<evidence type="ECO:0000313" key="2">
    <source>
        <dbReference type="EMBL" id="WCH99271.1"/>
    </source>
</evidence>
<sequence>MHMEDENAILPQGESLRAYLVQPFVSKGDLKNLLRLRGVFTSQQDKEQTIPALTLSLIKPTEFVELQQLYTAKEDNPKITTQIIEWAGKETLIDSIPESIDVNKVLDLDFENFKVINAPTFFPVPGNLDAIRMDFEIERLDRSKSWADSRKRFTASIEIQKNKSEDELIVISTHTAPETKQTNRAVTQHLIKHFKEHGQIAQKAKVRRIRFCDFTNVNRFDYLLGLTRYSKFATVSFEEVVDIGLVPDEDHTLPEELEWMQERIRGLDLHGTSLEDSEFLSNPKYRPSLLIHRLDAKFRFSLSGMDGHCVISLAFIDFNNGQNRDSEIELRTKKIDFDEARRGLDKNEAKQAILKELEFEKIEMFKRLAKLDEAA</sequence>
<dbReference type="EMBL" id="CP116669">
    <property type="protein sequence ID" value="WCH99271.1"/>
    <property type="molecule type" value="Genomic_DNA"/>
</dbReference>
<keyword evidence="3" id="KW-1185">Reference proteome</keyword>
<organism evidence="2 3">
    <name type="scientific">Pseudomonas capeferrum</name>
    <dbReference type="NCBI Taxonomy" id="1495066"/>
    <lineage>
        <taxon>Bacteria</taxon>
        <taxon>Pseudomonadati</taxon>
        <taxon>Pseudomonadota</taxon>
        <taxon>Gammaproteobacteria</taxon>
        <taxon>Pseudomonadales</taxon>
        <taxon>Pseudomonadaceae</taxon>
        <taxon>Pseudomonas</taxon>
    </lineage>
</organism>
<evidence type="ECO:0000259" key="1">
    <source>
        <dbReference type="Pfam" id="PF26110"/>
    </source>
</evidence>
<accession>A0ABY7R663</accession>
<name>A0ABY7R663_9PSED</name>